<proteinExistence type="predicted"/>
<dbReference type="EMBL" id="LN852801">
    <property type="protein sequence ID" value="CRY93939.1"/>
    <property type="molecule type" value="Genomic_DNA"/>
</dbReference>
<name>A0A0H5PXN8_9ZZZZ</name>
<evidence type="ECO:0000259" key="2">
    <source>
        <dbReference type="Pfam" id="PF13545"/>
    </source>
</evidence>
<evidence type="ECO:0000256" key="1">
    <source>
        <dbReference type="SAM" id="MobiDB-lite"/>
    </source>
</evidence>
<organism evidence="3">
    <name type="scientific">uncultured prokaryote</name>
    <dbReference type="NCBI Taxonomy" id="198431"/>
    <lineage>
        <taxon>unclassified sequences</taxon>
        <taxon>environmental samples</taxon>
    </lineage>
</organism>
<dbReference type="GO" id="GO:0006355">
    <property type="term" value="P:regulation of DNA-templated transcription"/>
    <property type="evidence" value="ECO:0007669"/>
    <property type="project" value="InterPro"/>
</dbReference>
<sequence length="164" mass="18566">MLKTTKRVIDSETQTHDPQTGEIEQGKLMWVPHRTRSQFGSDWFQMAQDTLRMINAHRSELGLEGIVVFNSLMARLDFENFIQVSQKDIANELSMQPSNVSRAMKKLDDLGFIRRGPKVGRSYTLQLHPSLAWKGKAKSHMTATSHAKRDGWTVIKGGQGTLDV</sequence>
<reference evidence="3" key="2">
    <citation type="submission" date="2015-07" db="EMBL/GenBank/DDBJ databases">
        <title>Plasmids, circular viruses and viroids from rat gut.</title>
        <authorList>
            <person name="Jorgensen T.J."/>
            <person name="Hansen M.A."/>
            <person name="Xu Z."/>
            <person name="Tabak M.A."/>
            <person name="Sorensen S.J."/>
            <person name="Hansen L.H."/>
        </authorList>
    </citation>
    <scope>NUCLEOTIDE SEQUENCE</scope>
    <source>
        <strain evidence="3">RGRH0111</strain>
    </source>
</reference>
<dbReference type="InterPro" id="IPR012318">
    <property type="entry name" value="HTH_CRP"/>
</dbReference>
<dbReference type="SUPFAM" id="SSF46785">
    <property type="entry name" value="Winged helix' DNA-binding domain"/>
    <property type="match status" value="1"/>
</dbReference>
<dbReference type="InterPro" id="IPR036388">
    <property type="entry name" value="WH-like_DNA-bd_sf"/>
</dbReference>
<dbReference type="AlphaFoldDB" id="A0A0H5PXN8"/>
<dbReference type="GO" id="GO:0003677">
    <property type="term" value="F:DNA binding"/>
    <property type="evidence" value="ECO:0007669"/>
    <property type="project" value="InterPro"/>
</dbReference>
<accession>A0A0H5PXN8</accession>
<dbReference type="InterPro" id="IPR036390">
    <property type="entry name" value="WH_DNA-bd_sf"/>
</dbReference>
<dbReference type="Pfam" id="PF13545">
    <property type="entry name" value="HTH_Crp_2"/>
    <property type="match status" value="1"/>
</dbReference>
<protein>
    <recommendedName>
        <fullName evidence="2">HTH crp-type domain-containing protein</fullName>
    </recommendedName>
</protein>
<feature type="region of interest" description="Disordered" evidence="1">
    <location>
        <begin position="1"/>
        <end position="20"/>
    </location>
</feature>
<dbReference type="Gene3D" id="1.10.10.10">
    <property type="entry name" value="Winged helix-like DNA-binding domain superfamily/Winged helix DNA-binding domain"/>
    <property type="match status" value="1"/>
</dbReference>
<evidence type="ECO:0000313" key="3">
    <source>
        <dbReference type="EMBL" id="CRY93939.1"/>
    </source>
</evidence>
<reference evidence="3" key="1">
    <citation type="submission" date="2015-06" db="EMBL/GenBank/DDBJ databases">
        <authorList>
            <person name="Joergensen T."/>
        </authorList>
    </citation>
    <scope>NUCLEOTIDE SEQUENCE</scope>
    <source>
        <strain evidence="3">RGRH0111</strain>
    </source>
</reference>
<feature type="domain" description="HTH crp-type" evidence="2">
    <location>
        <begin position="81"/>
        <end position="116"/>
    </location>
</feature>